<dbReference type="PROSITE" id="PS00636">
    <property type="entry name" value="DNAJ_1"/>
    <property type="match status" value="1"/>
</dbReference>
<dbReference type="HAMAP" id="MF_01152">
    <property type="entry name" value="DnaJ"/>
    <property type="match status" value="1"/>
</dbReference>
<name>A0A8J2RDK6_9CRUS</name>
<dbReference type="CDD" id="cd06257">
    <property type="entry name" value="DnaJ"/>
    <property type="match status" value="1"/>
</dbReference>
<evidence type="ECO:0000256" key="22">
    <source>
        <dbReference type="PROSITE-ProRule" id="PRU00546"/>
    </source>
</evidence>
<evidence type="ECO:0000256" key="13">
    <source>
        <dbReference type="ARBA" id="ARBA00022833"/>
    </source>
</evidence>
<evidence type="ECO:0000256" key="15">
    <source>
        <dbReference type="ARBA" id="ARBA00022990"/>
    </source>
</evidence>
<sequence length="412" mass="46124">MVKEMKFYDLLGVKPNCTNDELKKAYRKLALKYHPDKNPNEGEKFKLISQAYEVLSNPDKRKIYDDGGEQALKEGPSGGGPGGFSSPMDIFDMFFGGGGRGRRERKGKDVVHQMAVTLEELYNGSVRKLALQKNVVCDSCEANNSISSLFYEGLGGKKGAVERCPNCRGSGMQVRIQQIGPGMVQQIQSVCGECQGQGERINAKDRCKVCLGKKVVRERKVLEVHVDKGMVDGQKITFSGEGDQEPGLEPGDIIIVLDEKEHPVFKRSADNLVMRMELSLVEALCGFNRSIRTLDERDLVISALPGQVFKQGDLKCILNEGMPQYRNPFEKGRLIIQFSVEFPRQLSQDIIPQLESLLPPRPEIIVSDQAEEAVLMDFNPEFEARRQRDQREAYYEDDDNPQGPRGVQCATQ</sequence>
<proteinExistence type="inferred from homology"/>
<feature type="region of interest" description="Disordered" evidence="23">
    <location>
        <begin position="386"/>
        <end position="412"/>
    </location>
</feature>
<dbReference type="Gene3D" id="2.60.260.20">
    <property type="entry name" value="Urease metallochaperone UreE, N-terminal domain"/>
    <property type="match status" value="2"/>
</dbReference>
<evidence type="ECO:0000256" key="19">
    <source>
        <dbReference type="ARBA" id="ARBA00023288"/>
    </source>
</evidence>
<dbReference type="PRINTS" id="PR00625">
    <property type="entry name" value="JDOMAIN"/>
</dbReference>
<dbReference type="GO" id="GO:0005634">
    <property type="term" value="C:nucleus"/>
    <property type="evidence" value="ECO:0007669"/>
    <property type="project" value="UniProtKB-SubCell"/>
</dbReference>
<evidence type="ECO:0000256" key="11">
    <source>
        <dbReference type="ARBA" id="ARBA00022771"/>
    </source>
</evidence>
<dbReference type="SMART" id="SM00271">
    <property type="entry name" value="DnaJ"/>
    <property type="match status" value="1"/>
</dbReference>
<dbReference type="InterPro" id="IPR001305">
    <property type="entry name" value="HSP_DnaJ_Cys-rich_dom"/>
</dbReference>
<evidence type="ECO:0000256" key="18">
    <source>
        <dbReference type="ARBA" id="ARBA00023242"/>
    </source>
</evidence>
<evidence type="ECO:0000256" key="17">
    <source>
        <dbReference type="ARBA" id="ARBA00023136"/>
    </source>
</evidence>
<evidence type="ECO:0000259" key="25">
    <source>
        <dbReference type="PROSITE" id="PS51188"/>
    </source>
</evidence>
<evidence type="ECO:0000259" key="24">
    <source>
        <dbReference type="PROSITE" id="PS50076"/>
    </source>
</evidence>
<dbReference type="PANTHER" id="PTHR43888">
    <property type="entry name" value="DNAJ-LIKE-2, ISOFORM A-RELATED"/>
    <property type="match status" value="1"/>
</dbReference>
<evidence type="ECO:0000256" key="3">
    <source>
        <dbReference type="ARBA" id="ARBA00004173"/>
    </source>
</evidence>
<evidence type="ECO:0000256" key="10">
    <source>
        <dbReference type="ARBA" id="ARBA00022737"/>
    </source>
</evidence>
<dbReference type="GO" id="GO:0006457">
    <property type="term" value="P:protein folding"/>
    <property type="evidence" value="ECO:0007669"/>
    <property type="project" value="InterPro"/>
</dbReference>
<evidence type="ECO:0000256" key="20">
    <source>
        <dbReference type="ARBA" id="ARBA00040977"/>
    </source>
</evidence>
<keyword evidence="14" id="KW-0492">Microsome</keyword>
<dbReference type="GO" id="GO:0005524">
    <property type="term" value="F:ATP binding"/>
    <property type="evidence" value="ECO:0007669"/>
    <property type="project" value="InterPro"/>
</dbReference>
<organism evidence="26 27">
    <name type="scientific">Daphnia galeata</name>
    <dbReference type="NCBI Taxonomy" id="27404"/>
    <lineage>
        <taxon>Eukaryota</taxon>
        <taxon>Metazoa</taxon>
        <taxon>Ecdysozoa</taxon>
        <taxon>Arthropoda</taxon>
        <taxon>Crustacea</taxon>
        <taxon>Branchiopoda</taxon>
        <taxon>Diplostraca</taxon>
        <taxon>Cladocera</taxon>
        <taxon>Anomopoda</taxon>
        <taxon>Daphniidae</taxon>
        <taxon>Daphnia</taxon>
    </lineage>
</organism>
<evidence type="ECO:0000313" key="26">
    <source>
        <dbReference type="EMBL" id="CAH0102436.1"/>
    </source>
</evidence>
<dbReference type="InterPro" id="IPR001623">
    <property type="entry name" value="DnaJ_domain"/>
</dbReference>
<dbReference type="Proteomes" id="UP000789390">
    <property type="component" value="Unassembled WGS sequence"/>
</dbReference>
<accession>A0A8J2RDK6</accession>
<protein>
    <recommendedName>
        <fullName evidence="20">DnaJ homolog subfamily A member 1</fullName>
    </recommendedName>
</protein>
<dbReference type="GO" id="GO:0016020">
    <property type="term" value="C:membrane"/>
    <property type="evidence" value="ECO:0007669"/>
    <property type="project" value="UniProtKB-SubCell"/>
</dbReference>
<dbReference type="GO" id="GO:0048471">
    <property type="term" value="C:perinuclear region of cytoplasm"/>
    <property type="evidence" value="ECO:0007669"/>
    <property type="project" value="UniProtKB-SubCell"/>
</dbReference>
<dbReference type="SUPFAM" id="SSF49493">
    <property type="entry name" value="HSP40/DnaJ peptide-binding domain"/>
    <property type="match status" value="2"/>
</dbReference>
<dbReference type="GO" id="GO:0008270">
    <property type="term" value="F:zinc ion binding"/>
    <property type="evidence" value="ECO:0007669"/>
    <property type="project" value="UniProtKB-KW"/>
</dbReference>
<evidence type="ECO:0000256" key="12">
    <source>
        <dbReference type="ARBA" id="ARBA00022824"/>
    </source>
</evidence>
<evidence type="ECO:0000313" key="27">
    <source>
        <dbReference type="Proteomes" id="UP000789390"/>
    </source>
</evidence>
<keyword evidence="17" id="KW-0472">Membrane</keyword>
<keyword evidence="11 22" id="KW-0863">Zinc-finger</keyword>
<comment type="subcellular location">
    <subcellularLocation>
        <location evidence="4">Cytoplasm</location>
        <location evidence="4">Perinuclear region</location>
    </subcellularLocation>
    <subcellularLocation>
        <location evidence="5">Membrane</location>
        <topology evidence="5">Lipid-anchor</topology>
    </subcellularLocation>
    <subcellularLocation>
        <location evidence="2">Microsome</location>
    </subcellularLocation>
    <subcellularLocation>
        <location evidence="3">Mitochondrion</location>
    </subcellularLocation>
    <subcellularLocation>
        <location evidence="1">Nucleus</location>
    </subcellularLocation>
</comment>
<evidence type="ECO:0000256" key="4">
    <source>
        <dbReference type="ARBA" id="ARBA00004556"/>
    </source>
</evidence>
<dbReference type="FunFam" id="2.60.260.20:FF:000003">
    <property type="entry name" value="DnaJ subfamily A member 2"/>
    <property type="match status" value="1"/>
</dbReference>
<dbReference type="InterPro" id="IPR012724">
    <property type="entry name" value="DnaJ"/>
</dbReference>
<feature type="zinc finger region" description="CR-type" evidence="22">
    <location>
        <begin position="124"/>
        <end position="219"/>
    </location>
</feature>
<feature type="region of interest" description="Disordered" evidence="23">
    <location>
        <begin position="63"/>
        <end position="84"/>
    </location>
</feature>
<dbReference type="GO" id="GO:0009408">
    <property type="term" value="P:response to heat"/>
    <property type="evidence" value="ECO:0007669"/>
    <property type="project" value="InterPro"/>
</dbReference>
<dbReference type="EMBL" id="CAKKLH010000080">
    <property type="protein sequence ID" value="CAH0102436.1"/>
    <property type="molecule type" value="Genomic_DNA"/>
</dbReference>
<dbReference type="PROSITE" id="PS51188">
    <property type="entry name" value="ZF_CR"/>
    <property type="match status" value="1"/>
</dbReference>
<comment type="subunit">
    <text evidence="21">Identified in a complex with HSPA1B and BAX. Interacts with RNF207.</text>
</comment>
<feature type="domain" description="J" evidence="24">
    <location>
        <begin position="6"/>
        <end position="68"/>
    </location>
</feature>
<dbReference type="CDD" id="cd10719">
    <property type="entry name" value="DnaJ_zf"/>
    <property type="match status" value="1"/>
</dbReference>
<evidence type="ECO:0000256" key="1">
    <source>
        <dbReference type="ARBA" id="ARBA00004123"/>
    </source>
</evidence>
<dbReference type="Pfam" id="PF00226">
    <property type="entry name" value="DnaJ"/>
    <property type="match status" value="1"/>
</dbReference>
<dbReference type="SUPFAM" id="SSF46565">
    <property type="entry name" value="Chaperone J-domain"/>
    <property type="match status" value="1"/>
</dbReference>
<dbReference type="Pfam" id="PF00684">
    <property type="entry name" value="DnaJ_CXXCXGXG"/>
    <property type="match status" value="1"/>
</dbReference>
<dbReference type="InterPro" id="IPR002939">
    <property type="entry name" value="DnaJ_C"/>
</dbReference>
<dbReference type="Gene3D" id="2.10.230.10">
    <property type="entry name" value="Heat shock protein DnaJ, cysteine-rich domain"/>
    <property type="match status" value="1"/>
</dbReference>
<keyword evidence="27" id="KW-1185">Reference proteome</keyword>
<keyword evidence="8" id="KW-0597">Phosphoprotein</keyword>
<dbReference type="CDD" id="cd10747">
    <property type="entry name" value="DnaJ_C"/>
    <property type="match status" value="1"/>
</dbReference>
<evidence type="ECO:0000256" key="6">
    <source>
        <dbReference type="ARBA" id="ARBA00022481"/>
    </source>
</evidence>
<reference evidence="26" key="1">
    <citation type="submission" date="2021-11" db="EMBL/GenBank/DDBJ databases">
        <authorList>
            <person name="Schell T."/>
        </authorList>
    </citation>
    <scope>NUCLEOTIDE SEQUENCE</scope>
    <source>
        <strain evidence="26">M5</strain>
    </source>
</reference>
<dbReference type="Pfam" id="PF01556">
    <property type="entry name" value="DnaJ_C"/>
    <property type="match status" value="1"/>
</dbReference>
<dbReference type="AlphaFoldDB" id="A0A8J2RDK6"/>
<evidence type="ECO:0000256" key="5">
    <source>
        <dbReference type="ARBA" id="ARBA00004635"/>
    </source>
</evidence>
<dbReference type="Gene3D" id="1.10.287.110">
    <property type="entry name" value="DnaJ domain"/>
    <property type="match status" value="1"/>
</dbReference>
<keyword evidence="12" id="KW-0256">Endoplasmic reticulum</keyword>
<comment type="caution">
    <text evidence="26">The sequence shown here is derived from an EMBL/GenBank/DDBJ whole genome shotgun (WGS) entry which is preliminary data.</text>
</comment>
<evidence type="ECO:0000256" key="8">
    <source>
        <dbReference type="ARBA" id="ARBA00022553"/>
    </source>
</evidence>
<dbReference type="PROSITE" id="PS50076">
    <property type="entry name" value="DNAJ_2"/>
    <property type="match status" value="1"/>
</dbReference>
<dbReference type="OrthoDB" id="550424at2759"/>
<keyword evidence="19" id="KW-0449">Lipoprotein</keyword>
<evidence type="ECO:0000256" key="14">
    <source>
        <dbReference type="ARBA" id="ARBA00022848"/>
    </source>
</evidence>
<evidence type="ECO:0000256" key="21">
    <source>
        <dbReference type="ARBA" id="ARBA00046752"/>
    </source>
</evidence>
<keyword evidence="10" id="KW-0677">Repeat</keyword>
<evidence type="ECO:0000256" key="16">
    <source>
        <dbReference type="ARBA" id="ARBA00023128"/>
    </source>
</evidence>
<dbReference type="InterPro" id="IPR036410">
    <property type="entry name" value="HSP_DnaJ_Cys-rich_dom_sf"/>
</dbReference>
<evidence type="ECO:0000256" key="23">
    <source>
        <dbReference type="SAM" id="MobiDB-lite"/>
    </source>
</evidence>
<dbReference type="InterPro" id="IPR018253">
    <property type="entry name" value="DnaJ_domain_CS"/>
</dbReference>
<keyword evidence="9 22" id="KW-0479">Metal-binding</keyword>
<dbReference type="FunFam" id="2.10.230.10:FF:000005">
    <property type="entry name" value="DnaJ homolog subfamily A member 1"/>
    <property type="match status" value="1"/>
</dbReference>
<dbReference type="FunFam" id="2.60.260.20:FF:000068">
    <property type="entry name" value="Chaperone protein dnaJ 3"/>
    <property type="match status" value="1"/>
</dbReference>
<dbReference type="FunFam" id="1.10.287.110:FF:000014">
    <property type="entry name" value="dnaJ homolog subfamily A member 1"/>
    <property type="match status" value="1"/>
</dbReference>
<dbReference type="GO" id="GO:0051082">
    <property type="term" value="F:unfolded protein binding"/>
    <property type="evidence" value="ECO:0007669"/>
    <property type="project" value="InterPro"/>
</dbReference>
<dbReference type="InterPro" id="IPR036869">
    <property type="entry name" value="J_dom_sf"/>
</dbReference>
<feature type="domain" description="CR-type" evidence="25">
    <location>
        <begin position="124"/>
        <end position="219"/>
    </location>
</feature>
<gene>
    <name evidence="26" type="ORF">DGAL_LOCUS4832</name>
</gene>
<dbReference type="GO" id="GO:0030544">
    <property type="term" value="F:Hsp70 protein binding"/>
    <property type="evidence" value="ECO:0007669"/>
    <property type="project" value="InterPro"/>
</dbReference>
<evidence type="ECO:0000256" key="7">
    <source>
        <dbReference type="ARBA" id="ARBA00022490"/>
    </source>
</evidence>
<dbReference type="SUPFAM" id="SSF57938">
    <property type="entry name" value="DnaJ/Hsp40 cysteine-rich domain"/>
    <property type="match status" value="1"/>
</dbReference>
<keyword evidence="13 22" id="KW-0862">Zinc</keyword>
<evidence type="ECO:0000256" key="9">
    <source>
        <dbReference type="ARBA" id="ARBA00022723"/>
    </source>
</evidence>
<keyword evidence="15" id="KW-0007">Acetylation</keyword>
<keyword evidence="16" id="KW-0496">Mitochondrion</keyword>
<keyword evidence="6" id="KW-0488">Methylation</keyword>
<dbReference type="InterPro" id="IPR008971">
    <property type="entry name" value="HSP40/DnaJ_pept-bd"/>
</dbReference>
<dbReference type="InterPro" id="IPR044713">
    <property type="entry name" value="DNJA1/2-like"/>
</dbReference>
<dbReference type="GO" id="GO:0005739">
    <property type="term" value="C:mitochondrion"/>
    <property type="evidence" value="ECO:0007669"/>
    <property type="project" value="UniProtKB-SubCell"/>
</dbReference>
<keyword evidence="18" id="KW-0539">Nucleus</keyword>
<evidence type="ECO:0000256" key="2">
    <source>
        <dbReference type="ARBA" id="ARBA00004144"/>
    </source>
</evidence>
<keyword evidence="7" id="KW-0963">Cytoplasm</keyword>